<comment type="subcellular location">
    <subcellularLocation>
        <location evidence="1">Cell membrane</location>
        <topology evidence="1">Multi-pass membrane protein</topology>
    </subcellularLocation>
</comment>
<keyword evidence="5" id="KW-0547">Nucleotide-binding</keyword>
<evidence type="ECO:0000256" key="6">
    <source>
        <dbReference type="ARBA" id="ARBA00022807"/>
    </source>
</evidence>
<dbReference type="InterPro" id="IPR036640">
    <property type="entry name" value="ABC1_TM_sf"/>
</dbReference>
<organism evidence="17 18">
    <name type="scientific">Natronoglycomyces albus</name>
    <dbReference type="NCBI Taxonomy" id="2811108"/>
    <lineage>
        <taxon>Bacteria</taxon>
        <taxon>Bacillati</taxon>
        <taxon>Actinomycetota</taxon>
        <taxon>Actinomycetes</taxon>
        <taxon>Glycomycetales</taxon>
        <taxon>Glycomycetaceae</taxon>
        <taxon>Natronoglycomyces</taxon>
    </lineage>
</organism>
<evidence type="ECO:0000256" key="11">
    <source>
        <dbReference type="ARBA" id="ARBA00043264"/>
    </source>
</evidence>
<dbReference type="Gene3D" id="3.40.50.300">
    <property type="entry name" value="P-loop containing nucleotide triphosphate hydrolases"/>
    <property type="match status" value="1"/>
</dbReference>
<dbReference type="InterPro" id="IPR027417">
    <property type="entry name" value="P-loop_NTPase"/>
</dbReference>
<feature type="transmembrane region" description="Helical" evidence="13">
    <location>
        <begin position="276"/>
        <end position="297"/>
    </location>
</feature>
<feature type="domain" description="ABC transporter" evidence="14">
    <location>
        <begin position="480"/>
        <end position="713"/>
    </location>
</feature>
<feature type="transmembrane region" description="Helical" evidence="13">
    <location>
        <begin position="303"/>
        <end position="324"/>
    </location>
</feature>
<dbReference type="InterPro" id="IPR011527">
    <property type="entry name" value="ABC1_TM_dom"/>
</dbReference>
<dbReference type="FunFam" id="3.40.50.300:FF:000299">
    <property type="entry name" value="ABC transporter ATP-binding protein/permease"/>
    <property type="match status" value="1"/>
</dbReference>
<dbReference type="InterPro" id="IPR039421">
    <property type="entry name" value="Type_1_exporter"/>
</dbReference>
<feature type="domain" description="ABC transmembrane type-1" evidence="15">
    <location>
        <begin position="168"/>
        <end position="448"/>
    </location>
</feature>
<dbReference type="InterPro" id="IPR003439">
    <property type="entry name" value="ABC_transporter-like_ATP-bd"/>
</dbReference>
<keyword evidence="7" id="KW-0067">ATP-binding</keyword>
<keyword evidence="6" id="KW-0788">Thiol protease</keyword>
<dbReference type="RefSeq" id="WP_213171257.1">
    <property type="nucleotide sequence ID" value="NZ_CP070496.1"/>
</dbReference>
<dbReference type="Pfam" id="PF00005">
    <property type="entry name" value="ABC_tran"/>
    <property type="match status" value="1"/>
</dbReference>
<proteinExistence type="inferred from homology"/>
<dbReference type="GO" id="GO:0006508">
    <property type="term" value="P:proteolysis"/>
    <property type="evidence" value="ECO:0007669"/>
    <property type="project" value="InterPro"/>
</dbReference>
<dbReference type="InterPro" id="IPR003593">
    <property type="entry name" value="AAA+_ATPase"/>
</dbReference>
<dbReference type="Pfam" id="PF03412">
    <property type="entry name" value="Peptidase_C39"/>
    <property type="match status" value="1"/>
</dbReference>
<feature type="domain" description="Peptidase C39" evidence="16">
    <location>
        <begin position="16"/>
        <end position="135"/>
    </location>
</feature>
<dbReference type="Pfam" id="PF00664">
    <property type="entry name" value="ABC_membrane"/>
    <property type="match status" value="1"/>
</dbReference>
<dbReference type="PANTHER" id="PTHR24221">
    <property type="entry name" value="ATP-BINDING CASSETTE SUB-FAMILY B"/>
    <property type="match status" value="1"/>
</dbReference>
<feature type="transmembrane region" description="Helical" evidence="13">
    <location>
        <begin position="391"/>
        <end position="413"/>
    </location>
</feature>
<evidence type="ECO:0000256" key="12">
    <source>
        <dbReference type="ARBA" id="ARBA00061644"/>
    </source>
</evidence>
<evidence type="ECO:0000256" key="4">
    <source>
        <dbReference type="ARBA" id="ARBA00022692"/>
    </source>
</evidence>
<protein>
    <submittedName>
        <fullName evidence="17">Peptidase domain-containing ABC transporter</fullName>
    </submittedName>
</protein>
<dbReference type="SUPFAM" id="SSF52540">
    <property type="entry name" value="P-loop containing nucleoside triphosphate hydrolases"/>
    <property type="match status" value="1"/>
</dbReference>
<feature type="transmembrane region" description="Helical" evidence="13">
    <location>
        <begin position="203"/>
        <end position="231"/>
    </location>
</feature>
<evidence type="ECO:0000259" key="14">
    <source>
        <dbReference type="PROSITE" id="PS50893"/>
    </source>
</evidence>
<keyword evidence="4 13" id="KW-0812">Transmembrane</keyword>
<keyword evidence="9 13" id="KW-1133">Transmembrane helix</keyword>
<dbReference type="GO" id="GO:0015031">
    <property type="term" value="P:protein transport"/>
    <property type="evidence" value="ECO:0007669"/>
    <property type="project" value="UniProtKB-KW"/>
</dbReference>
<evidence type="ECO:0000256" key="5">
    <source>
        <dbReference type="ARBA" id="ARBA00022741"/>
    </source>
</evidence>
<name>A0A895XNY4_9ACTN</name>
<keyword evidence="6" id="KW-0645">Protease</keyword>
<dbReference type="Gene3D" id="1.20.1560.10">
    <property type="entry name" value="ABC transporter type 1, transmembrane domain"/>
    <property type="match status" value="1"/>
</dbReference>
<dbReference type="PROSITE" id="PS50990">
    <property type="entry name" value="PEPTIDASE_C39"/>
    <property type="match status" value="1"/>
</dbReference>
<evidence type="ECO:0000256" key="9">
    <source>
        <dbReference type="ARBA" id="ARBA00022989"/>
    </source>
</evidence>
<keyword evidence="10 13" id="KW-0472">Membrane</keyword>
<evidence type="ECO:0000313" key="17">
    <source>
        <dbReference type="EMBL" id="QSB05253.1"/>
    </source>
</evidence>
<dbReference type="Proteomes" id="UP000662939">
    <property type="component" value="Chromosome"/>
</dbReference>
<keyword evidence="3" id="KW-1003">Cell membrane</keyword>
<dbReference type="GO" id="GO:0016887">
    <property type="term" value="F:ATP hydrolysis activity"/>
    <property type="evidence" value="ECO:0007669"/>
    <property type="project" value="InterPro"/>
</dbReference>
<dbReference type="PROSITE" id="PS50929">
    <property type="entry name" value="ABC_TM1F"/>
    <property type="match status" value="1"/>
</dbReference>
<evidence type="ECO:0000256" key="3">
    <source>
        <dbReference type="ARBA" id="ARBA00022475"/>
    </source>
</evidence>
<dbReference type="PANTHER" id="PTHR24221:SF654">
    <property type="entry name" value="ATP-BINDING CASSETTE SUB-FAMILY B MEMBER 6"/>
    <property type="match status" value="1"/>
</dbReference>
<keyword evidence="6" id="KW-0378">Hydrolase</keyword>
<dbReference type="InterPro" id="IPR005074">
    <property type="entry name" value="Peptidase_C39"/>
</dbReference>
<dbReference type="CDD" id="cd18779">
    <property type="entry name" value="ABC_6TM_T1SS_like"/>
    <property type="match status" value="1"/>
</dbReference>
<sequence>MATRILGRRRVPVMLQSTAVECGAACLAMVLSYHGQHTPIAEIRDEMFLGRDGATAGAIARQARAYGLTTQGFRSDPASLTELTFPIIVHWGMNHFVVVERIGKDFVDIVDPDAGRRHISKEEFSSQFTGVVLQLTPGEGFTQRSRMGIGLWKFVKPFIPRSPKVISAVLSASMVLTVMGLVPALLIGYLLDQVLPTSQLDLIHVLAAGCAAYALGHTLVTLVRAELLLWFQVRIDWSMMSAFLRHLMSLPYKYFQIRQGGDLLVRVSSTSYIRDVVSSQMLAIVIDVGLLFIYLMVIGIQSWIYVMVILGIALLQIAIMLGSARRAQRFTERELRATGDAQSVLLETITAAESVKSAGAEKAAVARWSSKYSHQIDASIHRRRLDNLLDAILGLLAVSTPLLMLLMGSYMVIGGQISVGTMFALNALAAAALAPVTQLGASIKSLQTVRVHLDRLRDIFNEKPEDTDQGDLPASLERDITLEDVSFRYSGDGPAILSDINVTIQRGHMVAIVGRSGSGKSTLSRLMLGLYHPSAGTVSFSGEPLHNLDLSSLRKQCGVVTQEGSVFSGSILNNITLAAPEASLQDVMEASQLAELHTDITNMTMGYETVLGEGGSGLSGGQQQRLVLARALATRPKLLLLDEATSHLDAATEAAVHRNLADLDCTRIVIAHRLSTVRDADVIIVLDEGRIVETGTHQELLYNNSTYAHLVSEQLTV</sequence>
<evidence type="ECO:0000256" key="13">
    <source>
        <dbReference type="SAM" id="Phobius"/>
    </source>
</evidence>
<dbReference type="GO" id="GO:0005886">
    <property type="term" value="C:plasma membrane"/>
    <property type="evidence" value="ECO:0007669"/>
    <property type="project" value="UniProtKB-SubCell"/>
</dbReference>
<comment type="similarity">
    <text evidence="12">Belongs to the ABC transporter superfamily. Lipid exporter (TC 3.A.1.106) family.</text>
</comment>
<dbReference type="GO" id="GO:0008234">
    <property type="term" value="F:cysteine-type peptidase activity"/>
    <property type="evidence" value="ECO:0007669"/>
    <property type="project" value="UniProtKB-KW"/>
</dbReference>
<evidence type="ECO:0000256" key="2">
    <source>
        <dbReference type="ARBA" id="ARBA00022448"/>
    </source>
</evidence>
<gene>
    <name evidence="17" type="ORF">JQS30_16105</name>
</gene>
<keyword evidence="11" id="KW-0080">Bacteriocin transport</keyword>
<dbReference type="GO" id="GO:0005524">
    <property type="term" value="F:ATP binding"/>
    <property type="evidence" value="ECO:0007669"/>
    <property type="project" value="UniProtKB-KW"/>
</dbReference>
<dbReference type="EMBL" id="CP070496">
    <property type="protein sequence ID" value="QSB05253.1"/>
    <property type="molecule type" value="Genomic_DNA"/>
</dbReference>
<accession>A0A895XNY4</accession>
<keyword evidence="2" id="KW-0813">Transport</keyword>
<evidence type="ECO:0000313" key="18">
    <source>
        <dbReference type="Proteomes" id="UP000662939"/>
    </source>
</evidence>
<dbReference type="InterPro" id="IPR017871">
    <property type="entry name" value="ABC_transporter-like_CS"/>
</dbReference>
<evidence type="ECO:0000256" key="10">
    <source>
        <dbReference type="ARBA" id="ARBA00023136"/>
    </source>
</evidence>
<evidence type="ECO:0000259" key="15">
    <source>
        <dbReference type="PROSITE" id="PS50929"/>
    </source>
</evidence>
<evidence type="ECO:0000256" key="8">
    <source>
        <dbReference type="ARBA" id="ARBA00022927"/>
    </source>
</evidence>
<dbReference type="KEGG" id="nav:JQS30_16105"/>
<dbReference type="PROSITE" id="PS00211">
    <property type="entry name" value="ABC_TRANSPORTER_1"/>
    <property type="match status" value="1"/>
</dbReference>
<dbReference type="GO" id="GO:0140359">
    <property type="term" value="F:ABC-type transporter activity"/>
    <property type="evidence" value="ECO:0007669"/>
    <property type="project" value="InterPro"/>
</dbReference>
<dbReference type="AlphaFoldDB" id="A0A895XNY4"/>
<reference evidence="17" key="1">
    <citation type="submission" date="2021-02" db="EMBL/GenBank/DDBJ databases">
        <title>Natronoglycomyces albus gen. nov., sp. nov, a haloalkaliphilic actinobacterium from a soda solonchak soil.</title>
        <authorList>
            <person name="Sorokin D.Y."/>
            <person name="Khijniak T.V."/>
            <person name="Zakharycheva A.P."/>
            <person name="Boueva O.V."/>
            <person name="Ariskina E.V."/>
            <person name="Hahnke R.L."/>
            <person name="Bunk B."/>
            <person name="Sproer C."/>
            <person name="Schumann P."/>
            <person name="Evtushenko L.I."/>
            <person name="Kublanov I.V."/>
        </authorList>
    </citation>
    <scope>NUCLEOTIDE SEQUENCE</scope>
    <source>
        <strain evidence="17">DSM 106290</strain>
    </source>
</reference>
<evidence type="ECO:0000259" key="16">
    <source>
        <dbReference type="PROSITE" id="PS50990"/>
    </source>
</evidence>
<dbReference type="Gene3D" id="3.90.70.10">
    <property type="entry name" value="Cysteine proteinases"/>
    <property type="match status" value="1"/>
</dbReference>
<evidence type="ECO:0000256" key="1">
    <source>
        <dbReference type="ARBA" id="ARBA00004651"/>
    </source>
</evidence>
<dbReference type="PROSITE" id="PS50893">
    <property type="entry name" value="ABC_TRANSPORTER_2"/>
    <property type="match status" value="1"/>
</dbReference>
<dbReference type="GO" id="GO:0034040">
    <property type="term" value="F:ATPase-coupled lipid transmembrane transporter activity"/>
    <property type="evidence" value="ECO:0007669"/>
    <property type="project" value="TreeGrafter"/>
</dbReference>
<keyword evidence="8" id="KW-0653">Protein transport</keyword>
<evidence type="ECO:0000256" key="7">
    <source>
        <dbReference type="ARBA" id="ARBA00022840"/>
    </source>
</evidence>
<feature type="transmembrane region" description="Helical" evidence="13">
    <location>
        <begin position="165"/>
        <end position="191"/>
    </location>
</feature>
<dbReference type="SUPFAM" id="SSF90123">
    <property type="entry name" value="ABC transporter transmembrane region"/>
    <property type="match status" value="1"/>
</dbReference>
<keyword evidence="18" id="KW-1185">Reference proteome</keyword>
<dbReference type="GO" id="GO:0043213">
    <property type="term" value="P:bacteriocin transport"/>
    <property type="evidence" value="ECO:0007669"/>
    <property type="project" value="UniProtKB-KW"/>
</dbReference>
<dbReference type="SMART" id="SM00382">
    <property type="entry name" value="AAA"/>
    <property type="match status" value="1"/>
</dbReference>